<evidence type="ECO:0000313" key="8">
    <source>
        <dbReference type="EMBL" id="SHJ56726.1"/>
    </source>
</evidence>
<evidence type="ECO:0000256" key="2">
    <source>
        <dbReference type="ARBA" id="ARBA00023015"/>
    </source>
</evidence>
<dbReference type="EMBL" id="FQZL01000025">
    <property type="protein sequence ID" value="SHJ56726.1"/>
    <property type="molecule type" value="Genomic_DNA"/>
</dbReference>
<organism evidence="8 9">
    <name type="scientific">Dethiosulfatibacter aminovorans DSM 17477</name>
    <dbReference type="NCBI Taxonomy" id="1121476"/>
    <lineage>
        <taxon>Bacteria</taxon>
        <taxon>Bacillati</taxon>
        <taxon>Bacillota</taxon>
        <taxon>Tissierellia</taxon>
        <taxon>Dethiosulfatibacter</taxon>
    </lineage>
</organism>
<feature type="domain" description="Bacterial purine repressor N-terminal" evidence="7">
    <location>
        <begin position="5"/>
        <end position="74"/>
    </location>
</feature>
<dbReference type="InterPro" id="IPR000836">
    <property type="entry name" value="PRTase_dom"/>
</dbReference>
<dbReference type="Pfam" id="PF09182">
    <property type="entry name" value="PuR_N"/>
    <property type="match status" value="1"/>
</dbReference>
<dbReference type="STRING" id="1121476.SAMN02745751_02868"/>
<dbReference type="SUPFAM" id="SSF53271">
    <property type="entry name" value="PRTase-like"/>
    <property type="match status" value="1"/>
</dbReference>
<dbReference type="Gene3D" id="1.10.10.10">
    <property type="entry name" value="Winged helix-like DNA-binding domain superfamily/Winged helix DNA-binding domain"/>
    <property type="match status" value="1"/>
</dbReference>
<dbReference type="InterPro" id="IPR050118">
    <property type="entry name" value="Pur/Pyrimidine_PRTase"/>
</dbReference>
<dbReference type="GO" id="GO:0045982">
    <property type="term" value="P:negative regulation of purine nucleobase metabolic process"/>
    <property type="evidence" value="ECO:0007669"/>
    <property type="project" value="InterPro"/>
</dbReference>
<evidence type="ECO:0000256" key="4">
    <source>
        <dbReference type="ARBA" id="ARBA00023163"/>
    </source>
</evidence>
<accession>A0A1M6KCN6</accession>
<evidence type="ECO:0000256" key="3">
    <source>
        <dbReference type="ARBA" id="ARBA00023125"/>
    </source>
</evidence>
<gene>
    <name evidence="8" type="ORF">SAMN02745751_02868</name>
</gene>
<comment type="subunit">
    <text evidence="1">Homodimer.</text>
</comment>
<dbReference type="NCBIfam" id="TIGR01743">
    <property type="entry name" value="purR_Bsub"/>
    <property type="match status" value="1"/>
</dbReference>
<keyword evidence="4" id="KW-0804">Transcription</keyword>
<evidence type="ECO:0000259" key="6">
    <source>
        <dbReference type="Pfam" id="PF00156"/>
    </source>
</evidence>
<name>A0A1M6KCN6_9FIRM</name>
<dbReference type="OrthoDB" id="4213751at2"/>
<evidence type="ECO:0000313" key="9">
    <source>
        <dbReference type="Proteomes" id="UP000184052"/>
    </source>
</evidence>
<dbReference type="InterPro" id="IPR010078">
    <property type="entry name" value="PurR_Bsub"/>
</dbReference>
<dbReference type="InterPro" id="IPR036388">
    <property type="entry name" value="WH-like_DNA-bd_sf"/>
</dbReference>
<keyword evidence="3" id="KW-0238">DNA-binding</keyword>
<dbReference type="CDD" id="cd06223">
    <property type="entry name" value="PRTases_typeI"/>
    <property type="match status" value="1"/>
</dbReference>
<keyword evidence="9" id="KW-1185">Reference proteome</keyword>
<dbReference type="AlphaFoldDB" id="A0A1M6KCN6"/>
<dbReference type="GO" id="GO:0003677">
    <property type="term" value="F:DNA binding"/>
    <property type="evidence" value="ECO:0007669"/>
    <property type="project" value="UniProtKB-KW"/>
</dbReference>
<keyword evidence="2" id="KW-0805">Transcription regulation</keyword>
<evidence type="ECO:0000256" key="1">
    <source>
        <dbReference type="ARBA" id="ARBA00011738"/>
    </source>
</evidence>
<evidence type="ECO:0000259" key="7">
    <source>
        <dbReference type="Pfam" id="PF09182"/>
    </source>
</evidence>
<sequence length="275" mass="30335">MKKYKRNQRVGALMKIFTERPNHVFSYNYFSELFNAAKSTISEDIVIVRELVSDLGFGRIETIAGAAGGVIYIPSLSEQDTAGLLSELCLAFSNPNRIIPGGYIYMTDIFNSPYYSSNIAKIIASKYSSKEIDYVVTVETKGIPVALMTARELDVPLAVIRRNSKVTEGSTLSINYVSGSTRKIESMTLSRRAVKEGSKVLVVDDFMKGGGTAKGMIDLMAEFNAEVVGVSVVISTAEHKDKLVKDYNTLLVLEGVDEIEKAIKIRPYDQENTDI</sequence>
<evidence type="ECO:0000256" key="5">
    <source>
        <dbReference type="ARBA" id="ARBA00049656"/>
    </source>
</evidence>
<dbReference type="Proteomes" id="UP000184052">
    <property type="component" value="Unassembled WGS sequence"/>
</dbReference>
<dbReference type="PANTHER" id="PTHR43864:SF2">
    <property type="entry name" value="PUR OPERON REPRESSOR"/>
    <property type="match status" value="1"/>
</dbReference>
<dbReference type="Pfam" id="PF00156">
    <property type="entry name" value="Pribosyltran"/>
    <property type="match status" value="1"/>
</dbReference>
<dbReference type="InterPro" id="IPR029057">
    <property type="entry name" value="PRTase-like"/>
</dbReference>
<protein>
    <submittedName>
        <fullName evidence="8">Purine operon repressor, PurR</fullName>
    </submittedName>
</protein>
<dbReference type="Gene3D" id="3.40.50.2020">
    <property type="match status" value="1"/>
</dbReference>
<reference evidence="8 9" key="1">
    <citation type="submission" date="2016-11" db="EMBL/GenBank/DDBJ databases">
        <authorList>
            <person name="Jaros S."/>
            <person name="Januszkiewicz K."/>
            <person name="Wedrychowicz H."/>
        </authorList>
    </citation>
    <scope>NUCLEOTIDE SEQUENCE [LARGE SCALE GENOMIC DNA]</scope>
    <source>
        <strain evidence="8 9">DSM 17477</strain>
    </source>
</reference>
<dbReference type="GO" id="GO:0045892">
    <property type="term" value="P:negative regulation of DNA-templated transcription"/>
    <property type="evidence" value="ECO:0007669"/>
    <property type="project" value="InterPro"/>
</dbReference>
<dbReference type="InterPro" id="IPR036390">
    <property type="entry name" value="WH_DNA-bd_sf"/>
</dbReference>
<dbReference type="RefSeq" id="WP_073050256.1">
    <property type="nucleotide sequence ID" value="NZ_FQZL01000025.1"/>
</dbReference>
<proteinExistence type="inferred from homology"/>
<dbReference type="InterPro" id="IPR015265">
    <property type="entry name" value="PuR_N"/>
</dbReference>
<dbReference type="SUPFAM" id="SSF46785">
    <property type="entry name" value="Winged helix' DNA-binding domain"/>
    <property type="match status" value="1"/>
</dbReference>
<feature type="domain" description="Phosphoribosyltransferase" evidence="6">
    <location>
        <begin position="110"/>
        <end position="247"/>
    </location>
</feature>
<dbReference type="PANTHER" id="PTHR43864">
    <property type="entry name" value="HYPOXANTHINE/GUANINE PHOSPHORIBOSYLTRANSFERASE"/>
    <property type="match status" value="1"/>
</dbReference>
<comment type="similarity">
    <text evidence="5">Belongs to the purine/pyrimidine phosphoribosyltransferase family. PurR subfamily.</text>
</comment>